<dbReference type="RefSeq" id="WP_377175401.1">
    <property type="nucleotide sequence ID" value="NZ_JBHTMY010000001.1"/>
</dbReference>
<dbReference type="Proteomes" id="UP001597201">
    <property type="component" value="Unassembled WGS sequence"/>
</dbReference>
<dbReference type="InterPro" id="IPR052194">
    <property type="entry name" value="MESH1"/>
</dbReference>
<gene>
    <name evidence="1" type="ORF">ACFQ39_00650</name>
</gene>
<dbReference type="Pfam" id="PF13328">
    <property type="entry name" value="HD_4"/>
    <property type="match status" value="1"/>
</dbReference>
<dbReference type="PANTHER" id="PTHR46246:SF1">
    <property type="entry name" value="GUANOSINE-3',5'-BIS(DIPHOSPHATE) 3'-PYROPHOSPHOHYDROLASE MESH1"/>
    <property type="match status" value="1"/>
</dbReference>
<dbReference type="SUPFAM" id="SSF109604">
    <property type="entry name" value="HD-domain/PDEase-like"/>
    <property type="match status" value="1"/>
</dbReference>
<evidence type="ECO:0000313" key="2">
    <source>
        <dbReference type="Proteomes" id="UP001597201"/>
    </source>
</evidence>
<protein>
    <submittedName>
        <fullName evidence="1">HD domain-containing protein</fullName>
    </submittedName>
</protein>
<organism evidence="1 2">
    <name type="scientific">Namhaeicola litoreus</name>
    <dbReference type="NCBI Taxonomy" id="1052145"/>
    <lineage>
        <taxon>Bacteria</taxon>
        <taxon>Pseudomonadati</taxon>
        <taxon>Bacteroidota</taxon>
        <taxon>Flavobacteriia</taxon>
        <taxon>Flavobacteriales</taxon>
        <taxon>Flavobacteriaceae</taxon>
        <taxon>Namhaeicola</taxon>
    </lineage>
</organism>
<comment type="caution">
    <text evidence="1">The sequence shown here is derived from an EMBL/GenBank/DDBJ whole genome shotgun (WGS) entry which is preliminary data.</text>
</comment>
<reference evidence="2" key="1">
    <citation type="journal article" date="2019" name="Int. J. Syst. Evol. Microbiol.">
        <title>The Global Catalogue of Microorganisms (GCM) 10K type strain sequencing project: providing services to taxonomists for standard genome sequencing and annotation.</title>
        <authorList>
            <consortium name="The Broad Institute Genomics Platform"/>
            <consortium name="The Broad Institute Genome Sequencing Center for Infectious Disease"/>
            <person name="Wu L."/>
            <person name="Ma J."/>
        </authorList>
    </citation>
    <scope>NUCLEOTIDE SEQUENCE [LARGE SCALE GENOMIC DNA]</scope>
    <source>
        <strain evidence="2">CCUG 61485</strain>
    </source>
</reference>
<sequence length="174" mass="19956">MSIQSKYQEAALFAAEKHQIQNVPGTKANYFLHLSNVAMEILIASSHTPNFDVEFAIQVALLHDTLEDTHTSFAEITEIFGPYVAQAVLALTKDDQLPQEEQIFDSIERIKKLQPEVWAVKLADRISNLQPPPEHWNGDRVMKYKEQSEKIHLLLKDGNEYLAKRLDEVIKKYP</sequence>
<evidence type="ECO:0000313" key="1">
    <source>
        <dbReference type="EMBL" id="MFD1314109.1"/>
    </source>
</evidence>
<proteinExistence type="predicted"/>
<dbReference type="PANTHER" id="PTHR46246">
    <property type="entry name" value="GUANOSINE-3',5'-BIS(DIPHOSPHATE) 3'-PYROPHOSPHOHYDROLASE MESH1"/>
    <property type="match status" value="1"/>
</dbReference>
<accession>A0ABW3XXT9</accession>
<dbReference type="Gene3D" id="1.10.3210.10">
    <property type="entry name" value="Hypothetical protein af1432"/>
    <property type="match status" value="1"/>
</dbReference>
<name>A0ABW3XXT9_9FLAO</name>
<keyword evidence="2" id="KW-1185">Reference proteome</keyword>
<dbReference type="EMBL" id="JBHTMY010000001">
    <property type="protein sequence ID" value="MFD1314109.1"/>
    <property type="molecule type" value="Genomic_DNA"/>
</dbReference>